<sequence length="453" mass="47331">MDFVPEQDAPYSDLLILHGAIVFFLQVGFVSLEVGYGRSKNVKNILLKNTVNILICAIVWWSVGYAFSFGGSAGGFIGTSGFFHDGSLGAVKIWFYSWTFCLATVAIVSGCLAERTSLVAYPVLTLLMASWVHPVAAHWTWQRGSWLLGISQECRFLDFAGGAAVHVCGGLMGLVGATVVGPRIGRFEDGRAKDMPGHDVSSAAIGTLFLWFGWFGFNCGTTYVYLGSMAAGGSPPPAASSSAAAAGQPAGSPADRVALNTTLTASISSLTALLLSSIRSGTVDLVVCCNALLAGLVISTPAAGFITSWAAVVYGLAAAGIYLGGARLLIRMQVDDPLESSVVHFACGMAGTLLLGFLARPPYVAQLTGFTCGGLVYGGRKGGVLLGLQTLGVAAVAAWTGAFSVLAFWALRRTGRLRVDQVTELAGLDNMEHGGPAYPEFNLVPYNNGSAER</sequence>
<feature type="transmembrane region" description="Helical" evidence="8">
    <location>
        <begin position="257"/>
        <end position="278"/>
    </location>
</feature>
<dbReference type="InterPro" id="IPR024041">
    <property type="entry name" value="NH4_transpt_AmtB-like_dom"/>
</dbReference>
<feature type="transmembrane region" description="Helical" evidence="8">
    <location>
        <begin position="93"/>
        <end position="112"/>
    </location>
</feature>
<feature type="transmembrane region" description="Helical" evidence="8">
    <location>
        <begin position="312"/>
        <end position="330"/>
    </location>
</feature>
<evidence type="ECO:0000256" key="2">
    <source>
        <dbReference type="ARBA" id="ARBA00005887"/>
    </source>
</evidence>
<dbReference type="Proteomes" id="UP000001058">
    <property type="component" value="Unassembled WGS sequence"/>
</dbReference>
<dbReference type="Gene3D" id="1.10.3430.10">
    <property type="entry name" value="Ammonium transporter AmtB like domains"/>
    <property type="match status" value="1"/>
</dbReference>
<dbReference type="SUPFAM" id="SSF111352">
    <property type="entry name" value="Ammonium transporter"/>
    <property type="match status" value="1"/>
</dbReference>
<evidence type="ECO:0000256" key="6">
    <source>
        <dbReference type="ARBA" id="ARBA00023136"/>
    </source>
</evidence>
<evidence type="ECO:0000256" key="7">
    <source>
        <dbReference type="ARBA" id="ARBA00023177"/>
    </source>
</evidence>
<name>D8TMA2_VOLCA</name>
<dbReference type="eggNOG" id="KOG0682">
    <property type="taxonomic scope" value="Eukaryota"/>
</dbReference>
<protein>
    <recommendedName>
        <fullName evidence="9">Ammonium transporter AmtB-like domain-containing protein</fullName>
    </recommendedName>
</protein>
<dbReference type="GO" id="GO:0008519">
    <property type="term" value="F:ammonium channel activity"/>
    <property type="evidence" value="ECO:0007669"/>
    <property type="project" value="InterPro"/>
</dbReference>
<dbReference type="STRING" id="3068.D8TMA2"/>
<keyword evidence="7" id="KW-0924">Ammonia transport</keyword>
<keyword evidence="4 8" id="KW-0812">Transmembrane</keyword>
<dbReference type="RefSeq" id="XP_002947420.1">
    <property type="nucleotide sequence ID" value="XM_002947374.1"/>
</dbReference>
<feature type="transmembrane region" description="Helical" evidence="8">
    <location>
        <begin position="342"/>
        <end position="363"/>
    </location>
</feature>
<dbReference type="KEGG" id="vcn:VOLCADRAFT_87801"/>
<keyword evidence="11" id="KW-1185">Reference proteome</keyword>
<feature type="transmembrane region" description="Helical" evidence="8">
    <location>
        <begin position="285"/>
        <end position="306"/>
    </location>
</feature>
<dbReference type="EMBL" id="GL378327">
    <property type="protein sequence ID" value="EFJ51468.1"/>
    <property type="molecule type" value="Genomic_DNA"/>
</dbReference>
<feature type="transmembrane region" description="Helical" evidence="8">
    <location>
        <begin position="383"/>
        <end position="411"/>
    </location>
</feature>
<gene>
    <name evidence="10" type="ORF">VOLCADRAFT_87801</name>
</gene>
<evidence type="ECO:0000313" key="10">
    <source>
        <dbReference type="EMBL" id="EFJ51468.1"/>
    </source>
</evidence>
<evidence type="ECO:0000256" key="3">
    <source>
        <dbReference type="ARBA" id="ARBA00022448"/>
    </source>
</evidence>
<feature type="transmembrane region" description="Helical" evidence="8">
    <location>
        <begin position="202"/>
        <end position="226"/>
    </location>
</feature>
<evidence type="ECO:0000313" key="11">
    <source>
        <dbReference type="Proteomes" id="UP000001058"/>
    </source>
</evidence>
<comment type="similarity">
    <text evidence="2">Belongs to the ammonia transporter channel (TC 1.A.11.2) family.</text>
</comment>
<dbReference type="InParanoid" id="D8TMA2"/>
<reference evidence="10 11" key="1">
    <citation type="journal article" date="2010" name="Science">
        <title>Genomic analysis of organismal complexity in the multicellular green alga Volvox carteri.</title>
        <authorList>
            <person name="Prochnik S.E."/>
            <person name="Umen J."/>
            <person name="Nedelcu A.M."/>
            <person name="Hallmann A."/>
            <person name="Miller S.M."/>
            <person name="Nishii I."/>
            <person name="Ferris P."/>
            <person name="Kuo A."/>
            <person name="Mitros T."/>
            <person name="Fritz-Laylin L.K."/>
            <person name="Hellsten U."/>
            <person name="Chapman J."/>
            <person name="Simakov O."/>
            <person name="Rensing S.A."/>
            <person name="Terry A."/>
            <person name="Pangilinan J."/>
            <person name="Kapitonov V."/>
            <person name="Jurka J."/>
            <person name="Salamov A."/>
            <person name="Shapiro H."/>
            <person name="Schmutz J."/>
            <person name="Grimwood J."/>
            <person name="Lindquist E."/>
            <person name="Lucas S."/>
            <person name="Grigoriev I.V."/>
            <person name="Schmitt R."/>
            <person name="Kirk D."/>
            <person name="Rokhsar D.S."/>
        </authorList>
    </citation>
    <scope>NUCLEOTIDE SEQUENCE [LARGE SCALE GENOMIC DNA]</scope>
    <source>
        <strain evidence="11">f. Nagariensis / Eve</strain>
    </source>
</reference>
<dbReference type="GeneID" id="9620383"/>
<dbReference type="PANTHER" id="PTHR11730:SF6">
    <property type="entry name" value="AMMONIUM TRANSPORTER"/>
    <property type="match status" value="1"/>
</dbReference>
<accession>D8TMA2</accession>
<keyword evidence="5 8" id="KW-1133">Transmembrane helix</keyword>
<proteinExistence type="inferred from homology"/>
<keyword evidence="3" id="KW-0813">Transport</keyword>
<dbReference type="AlphaFoldDB" id="D8TMA2"/>
<feature type="transmembrane region" description="Helical" evidence="8">
    <location>
        <begin position="159"/>
        <end position="181"/>
    </location>
</feature>
<evidence type="ECO:0000256" key="1">
    <source>
        <dbReference type="ARBA" id="ARBA00004141"/>
    </source>
</evidence>
<dbReference type="GO" id="GO:0097272">
    <property type="term" value="P:ammonium homeostasis"/>
    <property type="evidence" value="ECO:0007669"/>
    <property type="project" value="TreeGrafter"/>
</dbReference>
<feature type="transmembrane region" description="Helical" evidence="8">
    <location>
        <begin position="119"/>
        <end position="139"/>
    </location>
</feature>
<dbReference type="Pfam" id="PF00909">
    <property type="entry name" value="Ammonium_transp"/>
    <property type="match status" value="1"/>
</dbReference>
<feature type="domain" description="Ammonium transporter AmtB-like" evidence="9">
    <location>
        <begin position="16"/>
        <end position="438"/>
    </location>
</feature>
<dbReference type="PANTHER" id="PTHR11730">
    <property type="entry name" value="AMMONIUM TRANSPORTER"/>
    <property type="match status" value="1"/>
</dbReference>
<evidence type="ECO:0000256" key="5">
    <source>
        <dbReference type="ARBA" id="ARBA00022989"/>
    </source>
</evidence>
<organism evidence="11">
    <name type="scientific">Volvox carteri f. nagariensis</name>
    <dbReference type="NCBI Taxonomy" id="3068"/>
    <lineage>
        <taxon>Eukaryota</taxon>
        <taxon>Viridiplantae</taxon>
        <taxon>Chlorophyta</taxon>
        <taxon>core chlorophytes</taxon>
        <taxon>Chlorophyceae</taxon>
        <taxon>CS clade</taxon>
        <taxon>Chlamydomonadales</taxon>
        <taxon>Volvocaceae</taxon>
        <taxon>Volvox</taxon>
    </lineage>
</organism>
<feature type="transmembrane region" description="Helical" evidence="8">
    <location>
        <begin position="53"/>
        <end position="73"/>
    </location>
</feature>
<dbReference type="InterPro" id="IPR029020">
    <property type="entry name" value="Ammonium/urea_transptr"/>
</dbReference>
<dbReference type="OrthoDB" id="534912at2759"/>
<keyword evidence="6 8" id="KW-0472">Membrane</keyword>
<evidence type="ECO:0000259" key="9">
    <source>
        <dbReference type="Pfam" id="PF00909"/>
    </source>
</evidence>
<comment type="subcellular location">
    <subcellularLocation>
        <location evidence="1">Membrane</location>
        <topology evidence="1">Multi-pass membrane protein</topology>
    </subcellularLocation>
</comment>
<evidence type="ECO:0000256" key="8">
    <source>
        <dbReference type="SAM" id="Phobius"/>
    </source>
</evidence>
<feature type="transmembrane region" description="Helical" evidence="8">
    <location>
        <begin position="15"/>
        <end position="32"/>
    </location>
</feature>
<dbReference type="GO" id="GO:0005886">
    <property type="term" value="C:plasma membrane"/>
    <property type="evidence" value="ECO:0007669"/>
    <property type="project" value="TreeGrafter"/>
</dbReference>
<evidence type="ECO:0000256" key="4">
    <source>
        <dbReference type="ARBA" id="ARBA00022692"/>
    </source>
</evidence>